<dbReference type="EMBL" id="HBFX01006616">
    <property type="protein sequence ID" value="CAD8949518.1"/>
    <property type="molecule type" value="Transcribed_RNA"/>
</dbReference>
<accession>A0A6U2HPB7</accession>
<dbReference type="AlphaFoldDB" id="A0A6U2HPB7"/>
<reference evidence="1" key="1">
    <citation type="submission" date="2021-01" db="EMBL/GenBank/DDBJ databases">
        <authorList>
            <person name="Corre E."/>
            <person name="Pelletier E."/>
            <person name="Niang G."/>
            <person name="Scheremetjew M."/>
            <person name="Finn R."/>
            <person name="Kale V."/>
            <person name="Holt S."/>
            <person name="Cochrane G."/>
            <person name="Meng A."/>
            <person name="Brown T."/>
            <person name="Cohen L."/>
        </authorList>
    </citation>
    <scope>NUCLEOTIDE SEQUENCE</scope>
    <source>
        <strain evidence="1">CCMP644</strain>
    </source>
</reference>
<proteinExistence type="predicted"/>
<gene>
    <name evidence="1" type="ORF">HAND00432_LOCUS4036</name>
</gene>
<evidence type="ECO:0000313" key="1">
    <source>
        <dbReference type="EMBL" id="CAD8949518.1"/>
    </source>
</evidence>
<name>A0A6U2HPB7_HEMAN</name>
<organism evidence="1">
    <name type="scientific">Hemiselmis andersenii</name>
    <name type="common">Cryptophyte alga</name>
    <dbReference type="NCBI Taxonomy" id="464988"/>
    <lineage>
        <taxon>Eukaryota</taxon>
        <taxon>Cryptophyceae</taxon>
        <taxon>Cryptomonadales</taxon>
        <taxon>Hemiselmidaceae</taxon>
        <taxon>Hemiselmis</taxon>
    </lineage>
</organism>
<sequence>MFQCLLTTVLISHDTNGLLIGNVGGGKDCLAGQACGGTLLGKSYGGEDTPMAHGVKGYILYGTGQFDGQSSGHEFYGTVFTPSIGFVNNCDGGRSHNYCDYRQQ</sequence>
<protein>
    <submittedName>
        <fullName evidence="1">Uncharacterized protein</fullName>
    </submittedName>
</protein>